<evidence type="ECO:0000256" key="2">
    <source>
        <dbReference type="PROSITE-ProRule" id="PRU00090"/>
    </source>
</evidence>
<evidence type="ECO:0000313" key="6">
    <source>
        <dbReference type="Proteomes" id="UP000887565"/>
    </source>
</evidence>
<feature type="region of interest" description="Disordered" evidence="3">
    <location>
        <begin position="519"/>
        <end position="558"/>
    </location>
</feature>
<accession>A0A915L3T9</accession>
<feature type="disulfide bond" evidence="2">
    <location>
        <begin position="84"/>
        <end position="108"/>
    </location>
</feature>
<dbReference type="Gene3D" id="1.10.2000.10">
    <property type="entry name" value="Frizzled cysteine-rich domain"/>
    <property type="match status" value="1"/>
</dbReference>
<feature type="transmembrane region" description="Helical" evidence="4">
    <location>
        <begin position="208"/>
        <end position="233"/>
    </location>
</feature>
<dbReference type="Gene3D" id="1.20.1070.10">
    <property type="entry name" value="Rhodopsin 7-helix transmembrane proteins"/>
    <property type="match status" value="1"/>
</dbReference>
<dbReference type="Proteomes" id="UP000887565">
    <property type="component" value="Unplaced"/>
</dbReference>
<feature type="transmembrane region" description="Helical" evidence="4">
    <location>
        <begin position="176"/>
        <end position="196"/>
    </location>
</feature>
<dbReference type="InterPro" id="IPR036790">
    <property type="entry name" value="Frizzled_dom_sf"/>
</dbReference>
<feature type="compositionally biased region" description="Low complexity" evidence="3">
    <location>
        <begin position="519"/>
        <end position="542"/>
    </location>
</feature>
<evidence type="ECO:0000313" key="7">
    <source>
        <dbReference type="WBParaSite" id="nRc.2.0.1.t45167-RA"/>
    </source>
</evidence>
<keyword evidence="6" id="KW-1185">Reference proteome</keyword>
<evidence type="ECO:0000256" key="4">
    <source>
        <dbReference type="SAM" id="Phobius"/>
    </source>
</evidence>
<dbReference type="InterPro" id="IPR020067">
    <property type="entry name" value="Frizzled_dom"/>
</dbReference>
<name>A0A915L3T9_ROMCU</name>
<proteinExistence type="predicted"/>
<keyword evidence="4" id="KW-0472">Membrane</keyword>
<keyword evidence="4" id="KW-0812">Transmembrane</keyword>
<dbReference type="AlphaFoldDB" id="A0A915L3T9"/>
<sequence length="582" mass="67119">MQKNDQICQQPDEYSLCFGANITYQFGTLSSKLLDNRKISSNLALFLDYSGFPDCYESLRNLLCKTQFAPCFEQKMKLIPKSLCLETKLKCKFLLENTQLFPYDLENCTNFEIFTPNCQNFRENTLNFGPNYDSRKKCITPLVYSKYESNWLLPHCSLNCTNSLLNDLEHSSLQNLVVWLFVLIFPWTVFTFLTLIFNLEKNCKIENLIFKILIYNLAFHLLINLCLICGQNYQIRRLLICREDDSLRKFEIGVEKNYLCVLQFLILYYAIIGLGISLLAFCGLIFVLKWKNRPKMEQILRGENFLCQFTPNFMAKFLDCSVKWTFPDTKIDFYPREKCKLDGKIQTPILHLQIFSYFALQLNVNFCLLYGTKLTKIWRKFLPRKKVKNHGQIALEPILARQPDTSNSQNGKTQLIAVGKHQKLGDFQKKLQKRYSSTRASSSVPSSLRSTSLLSIHNRSETPVQDDPNFVQRYPPYPIYPAWNPNDLRTPVYFLPPPPPTSRCLTPQQFFPTPQQYFSTAATEKSTAATETSTAAPAETPPVSDEEKTDFLDDSDSISCDSAEEALIDKQFGISKSQDSLP</sequence>
<dbReference type="SUPFAM" id="SSF63501">
    <property type="entry name" value="Frizzled cysteine-rich domain"/>
    <property type="match status" value="1"/>
</dbReference>
<dbReference type="WBParaSite" id="nRc.2.0.1.t45167-RA">
    <property type="protein sequence ID" value="nRc.2.0.1.t45167-RA"/>
    <property type="gene ID" value="nRc.2.0.1.g45167"/>
</dbReference>
<evidence type="ECO:0000256" key="1">
    <source>
        <dbReference type="ARBA" id="ARBA00023157"/>
    </source>
</evidence>
<evidence type="ECO:0000259" key="5">
    <source>
        <dbReference type="PROSITE" id="PS50038"/>
    </source>
</evidence>
<protein>
    <submittedName>
        <fullName evidence="7">FZ domain-containing protein</fullName>
    </submittedName>
</protein>
<evidence type="ECO:0000256" key="3">
    <source>
        <dbReference type="SAM" id="MobiDB-lite"/>
    </source>
</evidence>
<dbReference type="PROSITE" id="PS50038">
    <property type="entry name" value="FZ"/>
    <property type="match status" value="1"/>
</dbReference>
<comment type="caution">
    <text evidence="2">Lacks conserved residue(s) required for the propagation of feature annotation.</text>
</comment>
<feature type="transmembrane region" description="Helical" evidence="4">
    <location>
        <begin position="266"/>
        <end position="288"/>
    </location>
</feature>
<keyword evidence="1 2" id="KW-1015">Disulfide bond</keyword>
<organism evidence="6 7">
    <name type="scientific">Romanomermis culicivorax</name>
    <name type="common">Nematode worm</name>
    <dbReference type="NCBI Taxonomy" id="13658"/>
    <lineage>
        <taxon>Eukaryota</taxon>
        <taxon>Metazoa</taxon>
        <taxon>Ecdysozoa</taxon>
        <taxon>Nematoda</taxon>
        <taxon>Enoplea</taxon>
        <taxon>Dorylaimia</taxon>
        <taxon>Mermithida</taxon>
        <taxon>Mermithoidea</taxon>
        <taxon>Mermithidae</taxon>
        <taxon>Romanomermis</taxon>
    </lineage>
</organism>
<keyword evidence="4" id="KW-1133">Transmembrane helix</keyword>
<reference evidence="7" key="1">
    <citation type="submission" date="2022-11" db="UniProtKB">
        <authorList>
            <consortium name="WormBaseParasite"/>
        </authorList>
    </citation>
    <scope>IDENTIFICATION</scope>
</reference>
<feature type="domain" description="FZ" evidence="5">
    <location>
        <begin position="3"/>
        <end position="121"/>
    </location>
</feature>